<dbReference type="Gramene" id="PRQ52238">
    <property type="protein sequence ID" value="PRQ52238"/>
    <property type="gene ID" value="RchiOBHm_Chr2g0153301"/>
</dbReference>
<gene>
    <name evidence="2" type="ORF">RchiOBHm_Chr2g0153301</name>
</gene>
<sequence length="51" mass="5966">MAPKMRHSKMKRLLQEHQAGDHNDRERMQEMYECQNLYTSVTKAEGAVSSL</sequence>
<accession>A0A2P6S0M6</accession>
<comment type="caution">
    <text evidence="2">The sequence shown here is derived from an EMBL/GenBank/DDBJ whole genome shotgun (WGS) entry which is preliminary data.</text>
</comment>
<organism evidence="2 3">
    <name type="scientific">Rosa chinensis</name>
    <name type="common">China rose</name>
    <dbReference type="NCBI Taxonomy" id="74649"/>
    <lineage>
        <taxon>Eukaryota</taxon>
        <taxon>Viridiplantae</taxon>
        <taxon>Streptophyta</taxon>
        <taxon>Embryophyta</taxon>
        <taxon>Tracheophyta</taxon>
        <taxon>Spermatophyta</taxon>
        <taxon>Magnoliopsida</taxon>
        <taxon>eudicotyledons</taxon>
        <taxon>Gunneridae</taxon>
        <taxon>Pentapetalae</taxon>
        <taxon>rosids</taxon>
        <taxon>fabids</taxon>
        <taxon>Rosales</taxon>
        <taxon>Rosaceae</taxon>
        <taxon>Rosoideae</taxon>
        <taxon>Rosoideae incertae sedis</taxon>
        <taxon>Rosa</taxon>
    </lineage>
</organism>
<dbReference type="AlphaFoldDB" id="A0A2P6S0M6"/>
<feature type="compositionally biased region" description="Basic and acidic residues" evidence="1">
    <location>
        <begin position="13"/>
        <end position="24"/>
    </location>
</feature>
<proteinExistence type="predicted"/>
<feature type="region of interest" description="Disordered" evidence="1">
    <location>
        <begin position="1"/>
        <end position="24"/>
    </location>
</feature>
<dbReference type="Proteomes" id="UP000238479">
    <property type="component" value="Chromosome 2"/>
</dbReference>
<keyword evidence="3" id="KW-1185">Reference proteome</keyword>
<protein>
    <submittedName>
        <fullName evidence="2">Uncharacterized protein</fullName>
    </submittedName>
</protein>
<evidence type="ECO:0000256" key="1">
    <source>
        <dbReference type="SAM" id="MobiDB-lite"/>
    </source>
</evidence>
<evidence type="ECO:0000313" key="2">
    <source>
        <dbReference type="EMBL" id="PRQ52238.1"/>
    </source>
</evidence>
<evidence type="ECO:0000313" key="3">
    <source>
        <dbReference type="Proteomes" id="UP000238479"/>
    </source>
</evidence>
<name>A0A2P6S0M6_ROSCH</name>
<reference evidence="2 3" key="1">
    <citation type="journal article" date="2018" name="Nat. Genet.">
        <title>The Rosa genome provides new insights in the design of modern roses.</title>
        <authorList>
            <person name="Bendahmane M."/>
        </authorList>
    </citation>
    <scope>NUCLEOTIDE SEQUENCE [LARGE SCALE GENOMIC DNA]</scope>
    <source>
        <strain evidence="3">cv. Old Blush</strain>
    </source>
</reference>
<feature type="compositionally biased region" description="Basic residues" evidence="1">
    <location>
        <begin position="1"/>
        <end position="12"/>
    </location>
</feature>
<dbReference type="EMBL" id="PDCK01000040">
    <property type="protein sequence ID" value="PRQ52238.1"/>
    <property type="molecule type" value="Genomic_DNA"/>
</dbReference>